<dbReference type="RefSeq" id="WP_147152617.1">
    <property type="nucleotide sequence ID" value="NZ_BKAJ01000089.1"/>
</dbReference>
<name>A0A512NG24_9HYPH</name>
<dbReference type="GO" id="GO:0016887">
    <property type="term" value="F:ATP hydrolysis activity"/>
    <property type="evidence" value="ECO:0007669"/>
    <property type="project" value="InterPro"/>
</dbReference>
<organism evidence="11 12">
    <name type="scientific">Reyranella soli</name>
    <dbReference type="NCBI Taxonomy" id="1230389"/>
    <lineage>
        <taxon>Bacteria</taxon>
        <taxon>Pseudomonadati</taxon>
        <taxon>Pseudomonadota</taxon>
        <taxon>Alphaproteobacteria</taxon>
        <taxon>Hyphomicrobiales</taxon>
        <taxon>Reyranellaceae</taxon>
        <taxon>Reyranella</taxon>
    </lineage>
</organism>
<gene>
    <name evidence="11" type="ORF">RSO01_50660</name>
</gene>
<dbReference type="GO" id="GO:0015833">
    <property type="term" value="P:peptide transport"/>
    <property type="evidence" value="ECO:0007669"/>
    <property type="project" value="InterPro"/>
</dbReference>
<evidence type="ECO:0000256" key="6">
    <source>
        <dbReference type="ARBA" id="ARBA00022741"/>
    </source>
</evidence>
<dbReference type="SUPFAM" id="SSF52540">
    <property type="entry name" value="P-loop containing nucleoside triphosphate hydrolases"/>
    <property type="match status" value="1"/>
</dbReference>
<dbReference type="Gene3D" id="3.40.50.300">
    <property type="entry name" value="P-loop containing nucleotide triphosphate hydrolases"/>
    <property type="match status" value="1"/>
</dbReference>
<dbReference type="InterPro" id="IPR003593">
    <property type="entry name" value="AAA+_ATPase"/>
</dbReference>
<accession>A0A512NG24</accession>
<comment type="similarity">
    <text evidence="2">Belongs to the ABC transporter superfamily.</text>
</comment>
<keyword evidence="6" id="KW-0547">Nucleotide-binding</keyword>
<dbReference type="PANTHER" id="PTHR43297:SF14">
    <property type="entry name" value="ATPASE AAA-TYPE CORE DOMAIN-CONTAINING PROTEIN"/>
    <property type="match status" value="1"/>
</dbReference>
<dbReference type="NCBIfam" id="TIGR01727">
    <property type="entry name" value="oligo_HPY"/>
    <property type="match status" value="1"/>
</dbReference>
<comment type="caution">
    <text evidence="11">The sequence shown here is derived from an EMBL/GenBank/DDBJ whole genome shotgun (WGS) entry which is preliminary data.</text>
</comment>
<dbReference type="InterPro" id="IPR017871">
    <property type="entry name" value="ABC_transporter-like_CS"/>
</dbReference>
<feature type="domain" description="ABC transporter" evidence="10">
    <location>
        <begin position="5"/>
        <end position="277"/>
    </location>
</feature>
<dbReference type="PROSITE" id="PS50893">
    <property type="entry name" value="ABC_TRANSPORTER_2"/>
    <property type="match status" value="1"/>
</dbReference>
<dbReference type="InterPro" id="IPR027417">
    <property type="entry name" value="P-loop_NTPase"/>
</dbReference>
<keyword evidence="9" id="KW-0472">Membrane</keyword>
<protein>
    <submittedName>
        <fullName evidence="11">ABC transporter ATP-binding protein</fullName>
    </submittedName>
</protein>
<dbReference type="PROSITE" id="PS00211">
    <property type="entry name" value="ABC_TRANSPORTER_1"/>
    <property type="match status" value="1"/>
</dbReference>
<comment type="subcellular location">
    <subcellularLocation>
        <location evidence="1">Cell inner membrane</location>
        <topology evidence="1">Peripheral membrane protein</topology>
    </subcellularLocation>
</comment>
<evidence type="ECO:0000256" key="3">
    <source>
        <dbReference type="ARBA" id="ARBA00022448"/>
    </source>
</evidence>
<evidence type="ECO:0000256" key="2">
    <source>
        <dbReference type="ARBA" id="ARBA00005417"/>
    </source>
</evidence>
<dbReference type="GO" id="GO:0005524">
    <property type="term" value="F:ATP binding"/>
    <property type="evidence" value="ECO:0007669"/>
    <property type="project" value="UniProtKB-KW"/>
</dbReference>
<dbReference type="Pfam" id="PF08352">
    <property type="entry name" value="oligo_HPY"/>
    <property type="match status" value="1"/>
</dbReference>
<evidence type="ECO:0000256" key="5">
    <source>
        <dbReference type="ARBA" id="ARBA00022519"/>
    </source>
</evidence>
<evidence type="ECO:0000313" key="11">
    <source>
        <dbReference type="EMBL" id="GEP57900.1"/>
    </source>
</evidence>
<dbReference type="InterPro" id="IPR003439">
    <property type="entry name" value="ABC_transporter-like_ATP-bd"/>
</dbReference>
<evidence type="ECO:0000256" key="7">
    <source>
        <dbReference type="ARBA" id="ARBA00022840"/>
    </source>
</evidence>
<dbReference type="CDD" id="cd03257">
    <property type="entry name" value="ABC_NikE_OppD_transporters"/>
    <property type="match status" value="1"/>
</dbReference>
<evidence type="ECO:0000256" key="9">
    <source>
        <dbReference type="ARBA" id="ARBA00023136"/>
    </source>
</evidence>
<dbReference type="OrthoDB" id="7241770at2"/>
<sequence length="343" mass="37067">MTALLSVEDLSLGFATEAGFASVLDRVSLSIERGQVLGLVGESGCGKTTLARAILGVLPRETARITGGRVLFRGTDLLTADPASVNQTIRGRAITFVPQDPFTSFNPVFTVGDQIMEILKWKSPRAAELPGRRWLPAVVARYPAERQRADVDAVLELLDTVQLPRPKQLLRKYPHELSGGQRQRLMIAMALLPGPDLVIADEPTTALDVTIQAQILGLIRRLATERNVAVLLTTHDLGAAYEICDAVNVMYAGQDVESAPVDRFFASPAHPYTTKLLASLPDANGTASGIPGEVPGLITPPGGCRFHPRCERADGPCREARPPVDQLGAGHWVRCYHPHRDAP</sequence>
<dbReference type="PANTHER" id="PTHR43297">
    <property type="entry name" value="OLIGOPEPTIDE TRANSPORT ATP-BINDING PROTEIN APPD"/>
    <property type="match status" value="1"/>
</dbReference>
<evidence type="ECO:0000259" key="10">
    <source>
        <dbReference type="PROSITE" id="PS50893"/>
    </source>
</evidence>
<dbReference type="InterPro" id="IPR050388">
    <property type="entry name" value="ABC_Ni/Peptide_Import"/>
</dbReference>
<dbReference type="Pfam" id="PF00005">
    <property type="entry name" value="ABC_tran"/>
    <property type="match status" value="1"/>
</dbReference>
<dbReference type="AlphaFoldDB" id="A0A512NG24"/>
<dbReference type="InterPro" id="IPR013563">
    <property type="entry name" value="Oligopep_ABC_C"/>
</dbReference>
<dbReference type="SMART" id="SM00382">
    <property type="entry name" value="AAA"/>
    <property type="match status" value="1"/>
</dbReference>
<keyword evidence="7 11" id="KW-0067">ATP-binding</keyword>
<evidence type="ECO:0000256" key="4">
    <source>
        <dbReference type="ARBA" id="ARBA00022475"/>
    </source>
</evidence>
<keyword evidence="8" id="KW-1278">Translocase</keyword>
<dbReference type="EMBL" id="BKAJ01000089">
    <property type="protein sequence ID" value="GEP57900.1"/>
    <property type="molecule type" value="Genomic_DNA"/>
</dbReference>
<proteinExistence type="inferred from homology"/>
<dbReference type="GO" id="GO:0005886">
    <property type="term" value="C:plasma membrane"/>
    <property type="evidence" value="ECO:0007669"/>
    <property type="project" value="UniProtKB-SubCell"/>
</dbReference>
<dbReference type="Proteomes" id="UP000321058">
    <property type="component" value="Unassembled WGS sequence"/>
</dbReference>
<evidence type="ECO:0000313" key="12">
    <source>
        <dbReference type="Proteomes" id="UP000321058"/>
    </source>
</evidence>
<keyword evidence="5" id="KW-0997">Cell inner membrane</keyword>
<reference evidence="11 12" key="1">
    <citation type="submission" date="2019-07" db="EMBL/GenBank/DDBJ databases">
        <title>Whole genome shotgun sequence of Reyranella soli NBRC 108950.</title>
        <authorList>
            <person name="Hosoyama A."/>
            <person name="Uohara A."/>
            <person name="Ohji S."/>
            <person name="Ichikawa N."/>
        </authorList>
    </citation>
    <scope>NUCLEOTIDE SEQUENCE [LARGE SCALE GENOMIC DNA]</scope>
    <source>
        <strain evidence="11 12">NBRC 108950</strain>
    </source>
</reference>
<evidence type="ECO:0000256" key="1">
    <source>
        <dbReference type="ARBA" id="ARBA00004417"/>
    </source>
</evidence>
<evidence type="ECO:0000256" key="8">
    <source>
        <dbReference type="ARBA" id="ARBA00022967"/>
    </source>
</evidence>
<keyword evidence="3" id="KW-0813">Transport</keyword>
<keyword evidence="12" id="KW-1185">Reference proteome</keyword>
<keyword evidence="4" id="KW-1003">Cell membrane</keyword>